<dbReference type="NCBIfam" id="TIGR03696">
    <property type="entry name" value="Rhs_assc_core"/>
    <property type="match status" value="1"/>
</dbReference>
<dbReference type="InterPro" id="IPR003587">
    <property type="entry name" value="Hint_dom_N"/>
</dbReference>
<evidence type="ECO:0000259" key="4">
    <source>
        <dbReference type="SMART" id="SM00306"/>
    </source>
</evidence>
<dbReference type="PANTHER" id="PTHR32305">
    <property type="match status" value="1"/>
</dbReference>
<accession>A0ABS8ZNG3</accession>
<evidence type="ECO:0000313" key="6">
    <source>
        <dbReference type="Proteomes" id="UP001521150"/>
    </source>
</evidence>
<dbReference type="Pfam" id="PF25023">
    <property type="entry name" value="TEN_YD-shell"/>
    <property type="match status" value="1"/>
</dbReference>
<evidence type="ECO:0000256" key="3">
    <source>
        <dbReference type="SAM" id="SignalP"/>
    </source>
</evidence>
<feature type="domain" description="Hint" evidence="4">
    <location>
        <begin position="1981"/>
        <end position="2077"/>
    </location>
</feature>
<keyword evidence="3" id="KW-0732">Signal</keyword>
<dbReference type="NCBIfam" id="TIGR01643">
    <property type="entry name" value="YD_repeat_2x"/>
    <property type="match status" value="2"/>
</dbReference>
<feature type="compositionally biased region" description="Basic and acidic residues" evidence="2">
    <location>
        <begin position="2191"/>
        <end position="2210"/>
    </location>
</feature>
<evidence type="ECO:0000256" key="1">
    <source>
        <dbReference type="ARBA" id="ARBA00022737"/>
    </source>
</evidence>
<dbReference type="InterPro" id="IPR050708">
    <property type="entry name" value="T6SS_VgrG/RHS"/>
</dbReference>
<reference evidence="5 6" key="1">
    <citation type="submission" date="2021-12" db="EMBL/GenBank/DDBJ databases">
        <title>Genome sequence of Kibdelosporangium philippinense ATCC 49844.</title>
        <authorList>
            <person name="Fedorov E.A."/>
            <person name="Omeragic M."/>
            <person name="Shalygina K.F."/>
            <person name="Maclea K.S."/>
        </authorList>
    </citation>
    <scope>NUCLEOTIDE SEQUENCE [LARGE SCALE GENOMIC DNA]</scope>
    <source>
        <strain evidence="5 6">ATCC 49844</strain>
    </source>
</reference>
<dbReference type="Gene3D" id="2.180.10.10">
    <property type="entry name" value="RHS repeat-associated core"/>
    <property type="match status" value="2"/>
</dbReference>
<dbReference type="NCBIfam" id="TIGR01443">
    <property type="entry name" value="intein_Cterm"/>
    <property type="match status" value="1"/>
</dbReference>
<dbReference type="EMBL" id="JAJVCN010000003">
    <property type="protein sequence ID" value="MCE7009269.1"/>
    <property type="molecule type" value="Genomic_DNA"/>
</dbReference>
<gene>
    <name evidence="5" type="ORF">LWC34_41615</name>
</gene>
<dbReference type="InterPro" id="IPR022385">
    <property type="entry name" value="Rhs_assc_core"/>
</dbReference>
<keyword evidence="6" id="KW-1185">Reference proteome</keyword>
<keyword evidence="1" id="KW-0677">Repeat</keyword>
<comment type="caution">
    <text evidence="5">The sequence shown here is derived from an EMBL/GenBank/DDBJ whole genome shotgun (WGS) entry which is preliminary data.</text>
</comment>
<dbReference type="SUPFAM" id="SSF51294">
    <property type="entry name" value="Hedgehog/intein (Hint) domain"/>
    <property type="match status" value="1"/>
</dbReference>
<dbReference type="Gene3D" id="2.170.16.10">
    <property type="entry name" value="Hedgehog/Intein (Hint) domain"/>
    <property type="match status" value="1"/>
</dbReference>
<dbReference type="InterPro" id="IPR036844">
    <property type="entry name" value="Hint_dom_sf"/>
</dbReference>
<evidence type="ECO:0000256" key="2">
    <source>
        <dbReference type="SAM" id="MobiDB-lite"/>
    </source>
</evidence>
<dbReference type="Proteomes" id="UP001521150">
    <property type="component" value="Unassembled WGS sequence"/>
</dbReference>
<dbReference type="PROSITE" id="PS50818">
    <property type="entry name" value="INTEIN_C_TER"/>
    <property type="match status" value="1"/>
</dbReference>
<dbReference type="PANTHER" id="PTHR32305:SF17">
    <property type="entry name" value="TRNA NUCLEASE WAPA"/>
    <property type="match status" value="1"/>
</dbReference>
<dbReference type="RefSeq" id="WP_233730704.1">
    <property type="nucleotide sequence ID" value="NZ_JAJVCN010000003.1"/>
</dbReference>
<dbReference type="InterPro" id="IPR006530">
    <property type="entry name" value="YD"/>
</dbReference>
<feature type="region of interest" description="Disordered" evidence="2">
    <location>
        <begin position="1823"/>
        <end position="1861"/>
    </location>
</feature>
<name>A0ABS8ZNG3_9PSEU</name>
<organism evidence="5 6">
    <name type="scientific">Kibdelosporangium philippinense</name>
    <dbReference type="NCBI Taxonomy" id="211113"/>
    <lineage>
        <taxon>Bacteria</taxon>
        <taxon>Bacillati</taxon>
        <taxon>Actinomycetota</taxon>
        <taxon>Actinomycetes</taxon>
        <taxon>Pseudonocardiales</taxon>
        <taxon>Pseudonocardiaceae</taxon>
        <taxon>Kibdelosporangium</taxon>
    </lineage>
</organism>
<dbReference type="InterPro" id="IPR031325">
    <property type="entry name" value="RHS_repeat"/>
</dbReference>
<dbReference type="Pfam" id="PF07591">
    <property type="entry name" value="PT-HINT"/>
    <property type="match status" value="1"/>
</dbReference>
<dbReference type="PROSITE" id="PS50817">
    <property type="entry name" value="INTEIN_N_TER"/>
    <property type="match status" value="1"/>
</dbReference>
<dbReference type="CDD" id="cd00081">
    <property type="entry name" value="Hint"/>
    <property type="match status" value="1"/>
</dbReference>
<dbReference type="Pfam" id="PF05593">
    <property type="entry name" value="RHS_repeat"/>
    <property type="match status" value="1"/>
</dbReference>
<feature type="chain" id="PRO_5045522946" evidence="3">
    <location>
        <begin position="36"/>
        <end position="2240"/>
    </location>
</feature>
<dbReference type="SMART" id="SM00306">
    <property type="entry name" value="HintN"/>
    <property type="match status" value="1"/>
</dbReference>
<proteinExistence type="predicted"/>
<protein>
    <submittedName>
        <fullName evidence="5">Type IV secretion protein Rhs</fullName>
    </submittedName>
</protein>
<sequence>MASGRQRRAFSGMSLWMTMVTAATVVTGLAGPAFAATDPDRPVPQQMKPIPHKDFPLRPAAAPRVSDVPAPRQANWPAAGEADVDLDQARGSTAQRAGALPVFLGGGSGTARVRIADQEAGRRAGVAGVMLSVTLPQATSVGVDYSGFGESMGAGFGSRLRLVALPDCALTTPDKPECRVQTPLVSNNDPGTRVVTADISPQGEGNPVVVAAVGGPGGSQGQFVASSLAPSGSWSVTGASGGFRWTYPIDVPPVATGGAPGISLAYSSTSVDGRTAATNNQGSFIGQGWDYSPGYVERSYRSCSDDTALPKEKQTGDLCWAGNIVTMNLAGATTALVRDDATGVWRAESDSNAKIELKSGVGNGARDGEHWKVTTPDGTQYFFGLRPEAASTWTAPVYGPHPGNPCYNSDFAKASCTQAWRWNLDYVVSTLGGATAYYYNAETNHYGVNMKTNSVLYTRGGTLKRIDYGMRDTGSGIAGQRAPGQVTFDTTERCDPAIDPKVNCSDPAHMTPKNALSWPDVPVDQQCKQGETCNNHSPTFWTTRKLTTITTWYDTGSGPVKVDSYALNQTLPGLGYGDRELRLDSIVRTGFAPDGTSVTMPPISFTSQLFDNRVLGHQNLPAMAHWRLTNIAGDTGTITNVTYSRAECTKDTVPADPSTNDKMCYPVKWNPPYFKDVTLDWFHKYVVTEIQVQDRNGISPTQVTNYTYLGKPAWHFDDNELVKPAHRTYGQFRGYEKVEVRSGNTQNTVGGVPDKRTLTRTTYFRGMDGDIMPNNGRRPAKVRDSFGTELPDNDLYAGQAREVETFNGDGGPRLSTELTEHTTVATTATRNRPGLSPLLARVTAPSKTQSFTHLAAGGTRKTSTTTRYDSAGRPVAATTSGDGVPDLCATTRYADNTENWIRSKPKEVITSQEACPAGDPTPRLILSVARTYYDGSSELGVVTRGLPSKTERATGNQQGKLTFAVLSTVTSDPLGRTLTSTDADGNVTTTAYTPAEGGIVSQTVVTNPKNQTASTQYEPSRGKTIAAVDVAGLRTDAVYDPLGRLVAVWKPGQTKGFDDATAKYEYTLRLDGPLAVTSKALVDHGKGRNYVTAINLYDAFGLLRQTQTDVEAGGRAVKDTFYDSHGWARISNNRYYTNGAASTTLVQVADSAVDDRTVVTYDGSGRPERSTAYKGLQATWETRTIHGGDRTTVLPPQGGVASTTVNDVRGKMIELHRHTTPPAVDGNGHVTGGAPEITKYSYTATGQQESITDAANATWTYRYDFLGRKISQTDPDTGTSTIAYDALDRISSTTDARNQTLTYAYDALGRKVAVHDGPVTGPTLSEWTWDTLQAGKLTSSTRHTPKGDYVSATTGYNGMGLPRGNRTTIPAGETGLAGTYLTRLSFTSTGLPSTIQPAYAGGLPDEIIRTEYDTFGQPKVLWGDFDYVSDTTYTPYGETGQFALSSLDNSAWLTYAYDPQTRRLTGQNLSVRQAEAQISDLQYTYDPAGNPTKSVETRGPVGALTPIRTQCYQYDSLNRLSQAWTAKDNCANAPGAANVGGPNPYWTSWTFETSGLRKQQTKHAVPGNPGGDSVTSYTYPVGAKQPHTLTGTSTTGARSGSTSYTYDASGNTVTRAVPTGNQTLTWDKENRLATVTSPAGETSYVYDADGGQLIRRDPGKTVLYLPGQELALDTKTGTVTGTRYYTHGGKTVALRVGSTGNPKYLLNDLHGTGQVAVDSVGFAVTRRDHDAYGNNLGDVQGGPWPDQRGFLGKPTSDATGLTDIGARKYDPVTGRFISADPIMRPTSPAELNGYTYSGNNPVTFSDPTGEYCDSCDFYSKRDNTYSDWNEPPTSDKAPTSLWGDIDRQKRPKRRPGSIVSIGGRNVPSFKQIKELKPMGHGYADDEHDLAVTDWAKKSCSGNLEQNGDFCAAARDEGLLGPNDPELHESIFGLLPVVSTVVDGVKCVQGKGSCGKALFELPQITKVAKIFGPLIRGMLSKGCSFAAGTLVLMADGTYKRIEELHTGDIVLATDPETGETGPRVVTAVMAHDDTVLELATEDGATVTTTEDHPFYNATDREWQRADQLDHGDLLFSVSGQQVRVRSLLTDTARTAVAYDFTVSDLHTYYVLAGNTPVLVHNCGGIDDATHGRIQDTYGNDIADGVDYNVQRMCPNCNSASDAADHSINGIGGNVDGLAIYLTGQRDLGMTHVDGRKPGTTARRDETRKDSNGRGVTVVQNSYMVHAYHQSLEEFNSIFNPM</sequence>
<dbReference type="InterPro" id="IPR006141">
    <property type="entry name" value="Intein_N"/>
</dbReference>
<feature type="region of interest" description="Disordered" evidence="2">
    <location>
        <begin position="853"/>
        <end position="883"/>
    </location>
</feature>
<feature type="signal peptide" evidence="3">
    <location>
        <begin position="1"/>
        <end position="35"/>
    </location>
</feature>
<dbReference type="InterPro" id="IPR056823">
    <property type="entry name" value="TEN-like_YD-shell"/>
</dbReference>
<dbReference type="InterPro" id="IPR030934">
    <property type="entry name" value="Intein_C"/>
</dbReference>
<evidence type="ECO:0000313" key="5">
    <source>
        <dbReference type="EMBL" id="MCE7009269.1"/>
    </source>
</evidence>
<feature type="region of interest" description="Disordered" evidence="2">
    <location>
        <begin position="2190"/>
        <end position="2211"/>
    </location>
</feature>